<dbReference type="NCBIfam" id="TIGR00121">
    <property type="entry name" value="birA_ligase"/>
    <property type="match status" value="1"/>
</dbReference>
<dbReference type="SUPFAM" id="SSF46785">
    <property type="entry name" value="Winged helix' DNA-binding domain"/>
    <property type="match status" value="1"/>
</dbReference>
<dbReference type="Proteomes" id="UP001596142">
    <property type="component" value="Unassembled WGS sequence"/>
</dbReference>
<organism evidence="8 9">
    <name type="scientific">Thalassorhabdus alkalitolerans</name>
    <dbReference type="NCBI Taxonomy" id="2282697"/>
    <lineage>
        <taxon>Bacteria</taxon>
        <taxon>Bacillati</taxon>
        <taxon>Bacillota</taxon>
        <taxon>Bacilli</taxon>
        <taxon>Bacillales</taxon>
        <taxon>Bacillaceae</taxon>
        <taxon>Thalassorhabdus</taxon>
    </lineage>
</organism>
<evidence type="ECO:0000259" key="7">
    <source>
        <dbReference type="PROSITE" id="PS51733"/>
    </source>
</evidence>
<dbReference type="Pfam" id="PF02237">
    <property type="entry name" value="BPL_C"/>
    <property type="match status" value="1"/>
</dbReference>
<comment type="caution">
    <text evidence="8">The sequence shown here is derived from an EMBL/GenBank/DDBJ whole genome shotgun (WGS) entry which is preliminary data.</text>
</comment>
<feature type="binding site" evidence="6">
    <location>
        <position position="122"/>
    </location>
    <ligand>
        <name>biotin</name>
        <dbReference type="ChEBI" id="CHEBI:57586"/>
    </ligand>
</feature>
<keyword evidence="2 6" id="KW-0547">Nucleotide-binding</keyword>
<sequence length="334" mass="36988">MDKGADGSMRGKLIQVLTEAGNEFTSGQYLSEQLGISRTAVWKHIEELRKSGYELEAVPRKGYRLLFTPDTVSAEEISSRLTTSIMGAQVHYEKSVPSTQEVAHKLARDGAAEGTVIVADEQTKGKGRLGREWFSPPGTGLWFSLLLRPDIPPQQAPQLTLLTAVAVIEGIEEATGVKAEIKWPNDLLVQGRKIAGILTEMQSEPDRVQAVIVGVGINVNQEKSSLPEDLQSIATSLAIEKGTPFHRADVLTSVLKRYEYWYQHFLHEGFDRVRRRWEALAISFGQKITARTVQGAEYGTAKGITDDGVLILEKEDGEIKYIYSADIEFNNDTN</sequence>
<dbReference type="Gene3D" id="1.10.10.10">
    <property type="entry name" value="Winged helix-like DNA-binding domain superfamily/Winged helix DNA-binding domain"/>
    <property type="match status" value="1"/>
</dbReference>
<evidence type="ECO:0000256" key="4">
    <source>
        <dbReference type="ARBA" id="ARBA00023125"/>
    </source>
</evidence>
<evidence type="ECO:0000256" key="5">
    <source>
        <dbReference type="ARBA" id="ARBA00023267"/>
    </source>
</evidence>
<feature type="DNA-binding region" description="H-T-H motif" evidence="6">
    <location>
        <begin position="27"/>
        <end position="46"/>
    </location>
</feature>
<dbReference type="Gene3D" id="2.30.30.100">
    <property type="match status" value="1"/>
</dbReference>
<dbReference type="SUPFAM" id="SSF50037">
    <property type="entry name" value="C-terminal domain of transcriptional repressors"/>
    <property type="match status" value="1"/>
</dbReference>
<keyword evidence="6" id="KW-0804">Transcription</keyword>
<protein>
    <recommendedName>
        <fullName evidence="6">Bifunctional ligase/repressor BirA</fullName>
    </recommendedName>
    <alternativeName>
        <fullName evidence="6">Biotin--[acetyl-CoA-carboxylase] ligase</fullName>
        <ecNumber evidence="6">6.3.4.15</ecNumber>
    </alternativeName>
    <alternativeName>
        <fullName evidence="6">Biotin--protein ligase</fullName>
    </alternativeName>
    <alternativeName>
        <fullName evidence="6">Biotin-[acetyl-CoA carboxylase] synthetase</fullName>
    </alternativeName>
</protein>
<evidence type="ECO:0000256" key="3">
    <source>
        <dbReference type="ARBA" id="ARBA00022840"/>
    </source>
</evidence>
<comment type="caution">
    <text evidence="6">Lacks conserved residue(s) required for the propagation of feature annotation.</text>
</comment>
<evidence type="ECO:0000256" key="6">
    <source>
        <dbReference type="HAMAP-Rule" id="MF_00978"/>
    </source>
</evidence>
<dbReference type="PANTHER" id="PTHR12835:SF5">
    <property type="entry name" value="BIOTIN--PROTEIN LIGASE"/>
    <property type="match status" value="1"/>
</dbReference>
<dbReference type="InterPro" id="IPR004408">
    <property type="entry name" value="Biotin_CoA_COase_ligase"/>
</dbReference>
<keyword evidence="9" id="KW-1185">Reference proteome</keyword>
<dbReference type="InterPro" id="IPR004143">
    <property type="entry name" value="BPL_LPL_catalytic"/>
</dbReference>
<feature type="binding site" evidence="6">
    <location>
        <position position="193"/>
    </location>
    <ligand>
        <name>biotin</name>
        <dbReference type="ChEBI" id="CHEBI:57586"/>
    </ligand>
</feature>
<keyword evidence="6" id="KW-0678">Repressor</keyword>
<dbReference type="SUPFAM" id="SSF55681">
    <property type="entry name" value="Class II aaRS and biotin synthetases"/>
    <property type="match status" value="1"/>
</dbReference>
<dbReference type="InterPro" id="IPR008988">
    <property type="entry name" value="Transcriptional_repressor_C"/>
</dbReference>
<dbReference type="PROSITE" id="PS51733">
    <property type="entry name" value="BPL_LPL_CATALYTIC"/>
    <property type="match status" value="1"/>
</dbReference>
<comment type="similarity">
    <text evidence="6">Belongs to the biotin--protein ligase family.</text>
</comment>
<dbReference type="InterPro" id="IPR036388">
    <property type="entry name" value="WH-like_DNA-bd_sf"/>
</dbReference>
<feature type="domain" description="BPL/LPL catalytic" evidence="7">
    <location>
        <begin position="75"/>
        <end position="266"/>
    </location>
</feature>
<keyword evidence="4 6" id="KW-0238">DNA-binding</keyword>
<dbReference type="Pfam" id="PF03099">
    <property type="entry name" value="BPL_LplA_LipB"/>
    <property type="match status" value="1"/>
</dbReference>
<dbReference type="InterPro" id="IPR011991">
    <property type="entry name" value="ArsR-like_HTH"/>
</dbReference>
<name>A0ABW0YP41_9BACI</name>
<dbReference type="EC" id="6.3.4.15" evidence="6"/>
<evidence type="ECO:0000256" key="1">
    <source>
        <dbReference type="ARBA" id="ARBA00022598"/>
    </source>
</evidence>
<dbReference type="InterPro" id="IPR036390">
    <property type="entry name" value="WH_DNA-bd_sf"/>
</dbReference>
<keyword evidence="5 6" id="KW-0092">Biotin</keyword>
<keyword evidence="3 6" id="KW-0067">ATP-binding</keyword>
<dbReference type="EMBL" id="JBHSOZ010000010">
    <property type="protein sequence ID" value="MFC5714250.1"/>
    <property type="molecule type" value="Genomic_DNA"/>
</dbReference>
<dbReference type="Pfam" id="PF08279">
    <property type="entry name" value="HTH_11"/>
    <property type="match status" value="1"/>
</dbReference>
<dbReference type="Gene3D" id="3.30.930.10">
    <property type="entry name" value="Bira Bifunctional Protein, Domain 2"/>
    <property type="match status" value="1"/>
</dbReference>
<evidence type="ECO:0000256" key="2">
    <source>
        <dbReference type="ARBA" id="ARBA00022741"/>
    </source>
</evidence>
<dbReference type="GO" id="GO:0004077">
    <property type="term" value="F:biotin--[biotin carboxyl-carrier protein] ligase activity"/>
    <property type="evidence" value="ECO:0007669"/>
    <property type="project" value="UniProtKB-EC"/>
</dbReference>
<dbReference type="HAMAP" id="MF_00978">
    <property type="entry name" value="Bifunct_BirA"/>
    <property type="match status" value="1"/>
</dbReference>
<dbReference type="InterPro" id="IPR030855">
    <property type="entry name" value="Bifunct_BirA"/>
</dbReference>
<dbReference type="InterPro" id="IPR003142">
    <property type="entry name" value="BPL_C"/>
</dbReference>
<keyword evidence="6" id="KW-0805">Transcription regulation</keyword>
<dbReference type="InterPro" id="IPR013196">
    <property type="entry name" value="HTH_11"/>
</dbReference>
<accession>A0ABW0YP41</accession>
<evidence type="ECO:0000313" key="8">
    <source>
        <dbReference type="EMBL" id="MFC5714250.1"/>
    </source>
</evidence>
<comment type="catalytic activity">
    <reaction evidence="6">
        <text>biotin + L-lysyl-[protein] + ATP = N(6)-biotinyl-L-lysyl-[protein] + AMP + diphosphate + H(+)</text>
        <dbReference type="Rhea" id="RHEA:11756"/>
        <dbReference type="Rhea" id="RHEA-COMP:9752"/>
        <dbReference type="Rhea" id="RHEA-COMP:10505"/>
        <dbReference type="ChEBI" id="CHEBI:15378"/>
        <dbReference type="ChEBI" id="CHEBI:29969"/>
        <dbReference type="ChEBI" id="CHEBI:30616"/>
        <dbReference type="ChEBI" id="CHEBI:33019"/>
        <dbReference type="ChEBI" id="CHEBI:57586"/>
        <dbReference type="ChEBI" id="CHEBI:83144"/>
        <dbReference type="ChEBI" id="CHEBI:456215"/>
        <dbReference type="EC" id="6.3.4.15"/>
    </reaction>
</comment>
<reference evidence="9" key="1">
    <citation type="journal article" date="2019" name="Int. J. Syst. Evol. Microbiol.">
        <title>The Global Catalogue of Microorganisms (GCM) 10K type strain sequencing project: providing services to taxonomists for standard genome sequencing and annotation.</title>
        <authorList>
            <consortium name="The Broad Institute Genomics Platform"/>
            <consortium name="The Broad Institute Genome Sequencing Center for Infectious Disease"/>
            <person name="Wu L."/>
            <person name="Ma J."/>
        </authorList>
    </citation>
    <scope>NUCLEOTIDE SEQUENCE [LARGE SCALE GENOMIC DNA]</scope>
    <source>
        <strain evidence="9">CECT 7184</strain>
    </source>
</reference>
<dbReference type="InterPro" id="IPR045864">
    <property type="entry name" value="aa-tRNA-synth_II/BPL/LPL"/>
</dbReference>
<comment type="function">
    <text evidence="6">Acts both as a biotin--[acetyl-CoA-carboxylase] ligase and a repressor.</text>
</comment>
<dbReference type="CDD" id="cd16442">
    <property type="entry name" value="BPL"/>
    <property type="match status" value="1"/>
</dbReference>
<gene>
    <name evidence="6" type="primary">birA</name>
    <name evidence="8" type="ORF">ACFPU1_15980</name>
</gene>
<keyword evidence="1 6" id="KW-0436">Ligase</keyword>
<dbReference type="PANTHER" id="PTHR12835">
    <property type="entry name" value="BIOTIN PROTEIN LIGASE"/>
    <property type="match status" value="1"/>
</dbReference>
<evidence type="ECO:0000313" key="9">
    <source>
        <dbReference type="Proteomes" id="UP001596142"/>
    </source>
</evidence>
<proteinExistence type="inferred from homology"/>
<dbReference type="CDD" id="cd00090">
    <property type="entry name" value="HTH_ARSR"/>
    <property type="match status" value="1"/>
</dbReference>